<keyword evidence="5" id="KW-1185">Reference proteome</keyword>
<feature type="domain" description="CRM" evidence="3">
    <location>
        <begin position="1"/>
        <end position="97"/>
    </location>
</feature>
<evidence type="ECO:0000256" key="2">
    <source>
        <dbReference type="PROSITE-ProRule" id="PRU00626"/>
    </source>
</evidence>
<dbReference type="EMBL" id="JGYQ01000016">
    <property type="protein sequence ID" value="KFI46128.1"/>
    <property type="molecule type" value="Genomic_DNA"/>
</dbReference>
<evidence type="ECO:0000313" key="4">
    <source>
        <dbReference type="EMBL" id="KFI46128.1"/>
    </source>
</evidence>
<gene>
    <name evidence="4" type="ORF">BBOU_1215</name>
</gene>
<protein>
    <submittedName>
        <fullName evidence="4">Putative RNA-binding protein</fullName>
    </submittedName>
</protein>
<dbReference type="PANTHER" id="PTHR40065">
    <property type="entry name" value="RNA-BINDING PROTEIN YHBY"/>
    <property type="match status" value="1"/>
</dbReference>
<dbReference type="PANTHER" id="PTHR40065:SF3">
    <property type="entry name" value="RNA-BINDING PROTEIN YHBY"/>
    <property type="match status" value="1"/>
</dbReference>
<dbReference type="InterPro" id="IPR035920">
    <property type="entry name" value="YhbY-like_sf"/>
</dbReference>
<evidence type="ECO:0000313" key="5">
    <source>
        <dbReference type="Proteomes" id="UP000029093"/>
    </source>
</evidence>
<dbReference type="SUPFAM" id="SSF75471">
    <property type="entry name" value="YhbY-like"/>
    <property type="match status" value="1"/>
</dbReference>
<comment type="caution">
    <text evidence="4">The sequence shown here is derived from an EMBL/GenBank/DDBJ whole genome shotgun (WGS) entry which is preliminary data.</text>
</comment>
<dbReference type="InterPro" id="IPR051925">
    <property type="entry name" value="RNA-binding_domain"/>
</dbReference>
<dbReference type="GO" id="GO:0003723">
    <property type="term" value="F:RNA binding"/>
    <property type="evidence" value="ECO:0007669"/>
    <property type="project" value="UniProtKB-UniRule"/>
</dbReference>
<dbReference type="GeneID" id="303204323"/>
<accession>A0A086ZHX8</accession>
<evidence type="ECO:0000259" key="3">
    <source>
        <dbReference type="PROSITE" id="PS51295"/>
    </source>
</evidence>
<proteinExistence type="predicted"/>
<dbReference type="RefSeq" id="WP_026502162.1">
    <property type="nucleotide sequence ID" value="NZ_JBQKGB010000020.1"/>
</dbReference>
<dbReference type="OrthoDB" id="9797519at2"/>
<reference evidence="4 5" key="1">
    <citation type="submission" date="2014-03" db="EMBL/GenBank/DDBJ databases">
        <title>Genomics of Bifidobacteria.</title>
        <authorList>
            <person name="Ventura M."/>
            <person name="Milani C."/>
            <person name="Lugli G.A."/>
        </authorList>
    </citation>
    <scope>NUCLEOTIDE SEQUENCE [LARGE SCALE GENOMIC DNA]</scope>
    <source>
        <strain evidence="4 5">LMG 10736</strain>
    </source>
</reference>
<dbReference type="Gene3D" id="3.30.110.60">
    <property type="entry name" value="YhbY-like"/>
    <property type="match status" value="1"/>
</dbReference>
<dbReference type="Pfam" id="PF01985">
    <property type="entry name" value="CRS1_YhbY"/>
    <property type="match status" value="1"/>
</dbReference>
<dbReference type="InterPro" id="IPR001890">
    <property type="entry name" value="RNA-binding_CRM"/>
</dbReference>
<dbReference type="PROSITE" id="PS51295">
    <property type="entry name" value="CRM"/>
    <property type="match status" value="1"/>
</dbReference>
<keyword evidence="1 2" id="KW-0694">RNA-binding</keyword>
<name>A0A086ZHX8_9BIFI</name>
<dbReference type="Proteomes" id="UP000029093">
    <property type="component" value="Unassembled WGS sequence"/>
</dbReference>
<organism evidence="4 5">
    <name type="scientific">Bifidobacterium boum</name>
    <dbReference type="NCBI Taxonomy" id="78343"/>
    <lineage>
        <taxon>Bacteria</taxon>
        <taxon>Bacillati</taxon>
        <taxon>Actinomycetota</taxon>
        <taxon>Actinomycetes</taxon>
        <taxon>Bifidobacteriales</taxon>
        <taxon>Bifidobacteriaceae</taxon>
        <taxon>Bifidobacterium</taxon>
    </lineage>
</organism>
<dbReference type="AlphaFoldDB" id="A0A086ZHX8"/>
<dbReference type="SMART" id="SM01103">
    <property type="entry name" value="CRS1_YhbY"/>
    <property type="match status" value="1"/>
</dbReference>
<evidence type="ECO:0000256" key="1">
    <source>
        <dbReference type="ARBA" id="ARBA00022884"/>
    </source>
</evidence>
<sequence length="101" mass="11350">MALTKKQTKQLRAMANQLNPLLWIGKNDVTDAAVKQADETIDKHELIKCVVQDGSGMTAREAADQLAQQLGADVVQVIGNRFVLYRESRRDDVKKIMLVRE</sequence>